<dbReference type="Proteomes" id="UP000314294">
    <property type="component" value="Unassembled WGS sequence"/>
</dbReference>
<gene>
    <name evidence="1" type="ORF">EYF80_036479</name>
</gene>
<accession>A0A4Z2GJA2</accession>
<protein>
    <submittedName>
        <fullName evidence="1">Uncharacterized protein</fullName>
    </submittedName>
</protein>
<evidence type="ECO:0000313" key="1">
    <source>
        <dbReference type="EMBL" id="TNN53325.1"/>
    </source>
</evidence>
<name>A0A4Z2GJA2_9TELE</name>
<dbReference type="EMBL" id="SRLO01000519">
    <property type="protein sequence ID" value="TNN53325.1"/>
    <property type="molecule type" value="Genomic_DNA"/>
</dbReference>
<dbReference type="AlphaFoldDB" id="A0A4Z2GJA2"/>
<organism evidence="1 2">
    <name type="scientific">Liparis tanakae</name>
    <name type="common">Tanaka's snailfish</name>
    <dbReference type="NCBI Taxonomy" id="230148"/>
    <lineage>
        <taxon>Eukaryota</taxon>
        <taxon>Metazoa</taxon>
        <taxon>Chordata</taxon>
        <taxon>Craniata</taxon>
        <taxon>Vertebrata</taxon>
        <taxon>Euteleostomi</taxon>
        <taxon>Actinopterygii</taxon>
        <taxon>Neopterygii</taxon>
        <taxon>Teleostei</taxon>
        <taxon>Neoteleostei</taxon>
        <taxon>Acanthomorphata</taxon>
        <taxon>Eupercaria</taxon>
        <taxon>Perciformes</taxon>
        <taxon>Cottioidei</taxon>
        <taxon>Cottales</taxon>
        <taxon>Liparidae</taxon>
        <taxon>Liparis</taxon>
    </lineage>
</organism>
<keyword evidence="2" id="KW-1185">Reference proteome</keyword>
<proteinExistence type="predicted"/>
<reference evidence="1 2" key="1">
    <citation type="submission" date="2019-03" db="EMBL/GenBank/DDBJ databases">
        <title>First draft genome of Liparis tanakae, snailfish: a comprehensive survey of snailfish specific genes.</title>
        <authorList>
            <person name="Kim W."/>
            <person name="Song I."/>
            <person name="Jeong J.-H."/>
            <person name="Kim D."/>
            <person name="Kim S."/>
            <person name="Ryu S."/>
            <person name="Song J.Y."/>
            <person name="Lee S.K."/>
        </authorList>
    </citation>
    <scope>NUCLEOTIDE SEQUENCE [LARGE SCALE GENOMIC DNA]</scope>
    <source>
        <tissue evidence="1">Muscle</tissue>
    </source>
</reference>
<evidence type="ECO:0000313" key="2">
    <source>
        <dbReference type="Proteomes" id="UP000314294"/>
    </source>
</evidence>
<comment type="caution">
    <text evidence="1">The sequence shown here is derived from an EMBL/GenBank/DDBJ whole genome shotgun (WGS) entry which is preliminary data.</text>
</comment>
<sequence>MSKRKNQEGDMHVSRDEVYLQLPQQRINIRCGIQKKLPGLLDPGFDDAELLLHFLSVPQLLSRLSPLGPGLCQEAEDEETHPGLGLSSCSVVGEGTSTSCSRLSAYWRSSVREESSLSRSWLSTSCWSNRDCRAALEAFSTALSGNRLWSSTRSRPRATLRSRVQRCHTVVMERLMVALLASLPTSSSWAACSSKPLSFSWKLFTRQMRD</sequence>